<organism evidence="1 2">
    <name type="scientific">Brenneria salicis ATCC 15712 = DSM 30166</name>
    <dbReference type="NCBI Taxonomy" id="714314"/>
    <lineage>
        <taxon>Bacteria</taxon>
        <taxon>Pseudomonadati</taxon>
        <taxon>Pseudomonadota</taxon>
        <taxon>Gammaproteobacteria</taxon>
        <taxon>Enterobacterales</taxon>
        <taxon>Pectobacteriaceae</taxon>
        <taxon>Brenneria</taxon>
    </lineage>
</organism>
<evidence type="ECO:0000313" key="1">
    <source>
        <dbReference type="EMBL" id="RBP62848.1"/>
    </source>
</evidence>
<reference evidence="1 2" key="1">
    <citation type="submission" date="2018-06" db="EMBL/GenBank/DDBJ databases">
        <title>Genomic Encyclopedia of Type Strains, Phase IV (KMG-IV): sequencing the most valuable type-strain genomes for metagenomic binning, comparative biology and taxonomic classification.</title>
        <authorList>
            <person name="Goeker M."/>
        </authorList>
    </citation>
    <scope>NUCLEOTIDE SEQUENCE [LARGE SCALE GENOMIC DNA]</scope>
    <source>
        <strain evidence="1 2">DSM 30166</strain>
    </source>
</reference>
<sequence>MLAVIKKQRLPIALRNKRLKQVLLSLTLEETSLKLVGT</sequence>
<keyword evidence="2" id="KW-1185">Reference proteome</keyword>
<dbReference type="AlphaFoldDB" id="A0A366I4F6"/>
<accession>A0A366I4F6</accession>
<comment type="caution">
    <text evidence="1">The sequence shown here is derived from an EMBL/GenBank/DDBJ whole genome shotgun (WGS) entry which is preliminary data.</text>
</comment>
<dbReference type="EMBL" id="QNRY01000014">
    <property type="protein sequence ID" value="RBP62848.1"/>
    <property type="molecule type" value="Genomic_DNA"/>
</dbReference>
<name>A0A366I4F6_9GAMM</name>
<protein>
    <submittedName>
        <fullName evidence="1">Uncharacterized protein</fullName>
    </submittedName>
</protein>
<dbReference type="Proteomes" id="UP000253046">
    <property type="component" value="Unassembled WGS sequence"/>
</dbReference>
<evidence type="ECO:0000313" key="2">
    <source>
        <dbReference type="Proteomes" id="UP000253046"/>
    </source>
</evidence>
<gene>
    <name evidence="1" type="ORF">DES54_11427</name>
</gene>
<proteinExistence type="predicted"/>